<dbReference type="Proteomes" id="UP000008974">
    <property type="component" value="Unassembled WGS sequence"/>
</dbReference>
<dbReference type="OMA" id="WHWISNE"/>
<accession>E1EZF6</accession>
<name>E1EZF6_GIAIA</name>
<gene>
    <name evidence="2" type="ORF">GLP15_922</name>
</gene>
<dbReference type="VEuPathDB" id="GiardiaDB:GLP15_922"/>
<dbReference type="EMBL" id="ACVC01000096">
    <property type="protein sequence ID" value="EFO64414.1"/>
    <property type="molecule type" value="Genomic_DNA"/>
</dbReference>
<comment type="caution">
    <text evidence="2">The sequence shown here is derived from an EMBL/GenBank/DDBJ whole genome shotgun (WGS) entry which is preliminary data.</text>
</comment>
<feature type="region of interest" description="Disordered" evidence="1">
    <location>
        <begin position="255"/>
        <end position="279"/>
    </location>
</feature>
<organism evidence="2 3">
    <name type="scientific">Giardia intestinalis (strain P15)</name>
    <name type="common">Giardia lamblia</name>
    <dbReference type="NCBI Taxonomy" id="658858"/>
    <lineage>
        <taxon>Eukaryota</taxon>
        <taxon>Metamonada</taxon>
        <taxon>Diplomonadida</taxon>
        <taxon>Hexamitidae</taxon>
        <taxon>Giardiinae</taxon>
        <taxon>Giardia</taxon>
    </lineage>
</organism>
<evidence type="ECO:0000313" key="3">
    <source>
        <dbReference type="Proteomes" id="UP000008974"/>
    </source>
</evidence>
<reference evidence="2 3" key="1">
    <citation type="journal article" date="2010" name="BMC Genomics">
        <title>Genome analysis and comparative genomics of a Giardia intestinalis assemblage E isolate.</title>
        <authorList>
            <person name="Jerlstrom-Hultqvist J."/>
            <person name="Franzen O."/>
            <person name="Ankarklev J."/>
            <person name="Xu F."/>
            <person name="Nohynkova E."/>
            <person name="Andersson J.O."/>
            <person name="Svard S.G."/>
            <person name="Andersson B."/>
        </authorList>
    </citation>
    <scope>NUCLEOTIDE SEQUENCE [LARGE SCALE GENOMIC DNA]</scope>
    <source>
        <strain evidence="2 3">P15</strain>
    </source>
</reference>
<dbReference type="AlphaFoldDB" id="E1EZF6"/>
<feature type="compositionally biased region" description="Polar residues" evidence="1">
    <location>
        <begin position="255"/>
        <end position="271"/>
    </location>
</feature>
<evidence type="ECO:0000256" key="1">
    <source>
        <dbReference type="SAM" id="MobiDB-lite"/>
    </source>
</evidence>
<proteinExistence type="predicted"/>
<sequence length="348" mass="39718">MGSLADPLCLGLKGLLSAAVKRALTSKSTGLIHTARNHPVEFRIELTRLIKKINIHDNMVRPCLTVENQSKVLRWLATEIINTVHPEETVEDLLANPCLLHSYMLKTSVDWHWISNEVGVDEKKVSRWYYETHLRHILTIKMTNEDRGEIRKIIINWIRCQQVPDERLYQAIHEKYGKKYSRQELRMTYYNMLNSRCIRAVLSECNIQRPTRRRKLPETERTRLSSSTVLHIPGYASDPQPTSLDHRKLFQPDTHNYSPEAASFSQANSKAESGLDNDIPDEPVTFSPLAIQSITQQYPCVKLLNLQSVPLSLDINGQLACIPLIIVEPGANIWSITPNEEPVGGARQ</sequence>
<dbReference type="OrthoDB" id="10253938at2759"/>
<protein>
    <submittedName>
        <fullName evidence="2">Uncharacterized protein</fullName>
    </submittedName>
</protein>
<evidence type="ECO:0000313" key="2">
    <source>
        <dbReference type="EMBL" id="EFO64414.1"/>
    </source>
</evidence>